<dbReference type="SUPFAM" id="SSF56801">
    <property type="entry name" value="Acetyl-CoA synthetase-like"/>
    <property type="match status" value="1"/>
</dbReference>
<dbReference type="InterPro" id="IPR045851">
    <property type="entry name" value="AMP-bd_C_sf"/>
</dbReference>
<dbReference type="Pfam" id="PF00501">
    <property type="entry name" value="AMP-binding"/>
    <property type="match status" value="1"/>
</dbReference>
<dbReference type="PROSITE" id="PS00455">
    <property type="entry name" value="AMP_BINDING"/>
    <property type="match status" value="1"/>
</dbReference>
<dbReference type="AlphaFoldDB" id="A0A6N7Z220"/>
<keyword evidence="6" id="KW-1185">Reference proteome</keyword>
<keyword evidence="2" id="KW-0067">ATP-binding</keyword>
<evidence type="ECO:0000313" key="5">
    <source>
        <dbReference type="EMBL" id="MTD54859.1"/>
    </source>
</evidence>
<dbReference type="GO" id="GO:0005524">
    <property type="term" value="F:ATP binding"/>
    <property type="evidence" value="ECO:0007669"/>
    <property type="project" value="UniProtKB-KW"/>
</dbReference>
<name>A0A6N7Z220_9PSEU</name>
<dbReference type="PANTHER" id="PTHR43272:SF33">
    <property type="entry name" value="AMP-BINDING DOMAIN-CONTAINING PROTEIN-RELATED"/>
    <property type="match status" value="1"/>
</dbReference>
<evidence type="ECO:0000256" key="2">
    <source>
        <dbReference type="ARBA" id="ARBA00022840"/>
    </source>
</evidence>
<dbReference type="InterPro" id="IPR042099">
    <property type="entry name" value="ANL_N_sf"/>
</dbReference>
<dbReference type="InterPro" id="IPR020845">
    <property type="entry name" value="AMP-binding_CS"/>
</dbReference>
<dbReference type="Pfam" id="PF23562">
    <property type="entry name" value="AMP-binding_C_3"/>
    <property type="match status" value="1"/>
</dbReference>
<dbReference type="RefSeq" id="WP_312867840.1">
    <property type="nucleotide sequence ID" value="NZ_WMBA01000015.1"/>
</dbReference>
<evidence type="ECO:0000256" key="3">
    <source>
        <dbReference type="ARBA" id="ARBA00024484"/>
    </source>
</evidence>
<accession>A0A6N7Z220</accession>
<organism evidence="5 6">
    <name type="scientific">Amycolatopsis pithecellobii</name>
    <dbReference type="NCBI Taxonomy" id="664692"/>
    <lineage>
        <taxon>Bacteria</taxon>
        <taxon>Bacillati</taxon>
        <taxon>Actinomycetota</taxon>
        <taxon>Actinomycetes</taxon>
        <taxon>Pseudonocardiales</taxon>
        <taxon>Pseudonocardiaceae</taxon>
        <taxon>Amycolatopsis</taxon>
    </lineage>
</organism>
<dbReference type="GO" id="GO:0004467">
    <property type="term" value="F:long-chain fatty acid-CoA ligase activity"/>
    <property type="evidence" value="ECO:0007669"/>
    <property type="project" value="UniProtKB-EC"/>
</dbReference>
<proteinExistence type="predicted"/>
<dbReference type="Gene3D" id="3.30.300.30">
    <property type="match status" value="1"/>
</dbReference>
<dbReference type="InterPro" id="IPR000873">
    <property type="entry name" value="AMP-dep_synth/lig_dom"/>
</dbReference>
<evidence type="ECO:0000313" key="6">
    <source>
        <dbReference type="Proteomes" id="UP000440096"/>
    </source>
</evidence>
<dbReference type="CDD" id="cd05907">
    <property type="entry name" value="VL_LC_FACS_like"/>
    <property type="match status" value="1"/>
</dbReference>
<comment type="catalytic activity">
    <reaction evidence="3">
        <text>a long-chain fatty acid + ATP + CoA = a long-chain fatty acyl-CoA + AMP + diphosphate</text>
        <dbReference type="Rhea" id="RHEA:15421"/>
        <dbReference type="ChEBI" id="CHEBI:30616"/>
        <dbReference type="ChEBI" id="CHEBI:33019"/>
        <dbReference type="ChEBI" id="CHEBI:57287"/>
        <dbReference type="ChEBI" id="CHEBI:57560"/>
        <dbReference type="ChEBI" id="CHEBI:83139"/>
        <dbReference type="ChEBI" id="CHEBI:456215"/>
        <dbReference type="EC" id="6.2.1.3"/>
    </reaction>
    <physiologicalReaction direction="left-to-right" evidence="3">
        <dbReference type="Rhea" id="RHEA:15422"/>
    </physiologicalReaction>
</comment>
<evidence type="ECO:0000259" key="4">
    <source>
        <dbReference type="Pfam" id="PF00501"/>
    </source>
</evidence>
<sequence>MSHSSPDTPTLARLEQSTSLCEVLLATASSRLDQPAVRSHESKVVWTYRQMLARIGEVASRLRERGVGRGDVVALMLRNRPEFHVVDAAVMFLGAVPFSLYNTAPAEQLRHVLVDSGARLLVTEQTFSSVVEATRRLDTPLEQVLLIDHTSAADEGLASELAADTTDFDLSSVGVGPDDLLTLIYTSGTTGPPKGVELTHRGMLEQLRGVHASLPLSGGGRQISFLPAAHVADRWASHYSAFMTYGNTVTSVADASQLFDAIAEVRPTIFGAVPRIWEKLKVRAEDEYERDLVPDVLENPALAAHVRERLGLDAATWVNTGAAPTPPSVVEFFDAVGLPLCEVLGMSEVSCLVTISTPTSRRPGSVGKPLSGVELALADDGELLVRSAQIMRRYRGLPEMTAEAIDADGWFHTGDVARIDGDGFVWIVDRKKELIINAAGKNMSPANIEMAVLTAGRAISQVCVIGDRRPYNVCLVVPNRAAFGPDDTEATVSAAVQAQVDAANAGLARVEQIKKFAVLDAEWLPGHELTPTMKLRRRTIDDKYSGVIEGLYHHGDGNDGAWTSKS</sequence>
<reference evidence="5 6" key="1">
    <citation type="submission" date="2019-11" db="EMBL/GenBank/DDBJ databases">
        <title>Draft genome of Amycolatopsis RM579.</title>
        <authorList>
            <person name="Duangmal K."/>
            <person name="Mingma R."/>
        </authorList>
    </citation>
    <scope>NUCLEOTIDE SEQUENCE [LARGE SCALE GENOMIC DNA]</scope>
    <source>
        <strain evidence="5 6">RM579</strain>
    </source>
</reference>
<gene>
    <name evidence="5" type="ORF">GKO32_12845</name>
</gene>
<dbReference type="Gene3D" id="3.40.50.12780">
    <property type="entry name" value="N-terminal domain of ligase-like"/>
    <property type="match status" value="1"/>
</dbReference>
<feature type="domain" description="AMP-dependent synthetase/ligase" evidence="4">
    <location>
        <begin position="28"/>
        <end position="394"/>
    </location>
</feature>
<dbReference type="Proteomes" id="UP000440096">
    <property type="component" value="Unassembled WGS sequence"/>
</dbReference>
<comment type="caution">
    <text evidence="5">The sequence shown here is derived from an EMBL/GenBank/DDBJ whole genome shotgun (WGS) entry which is preliminary data.</text>
</comment>
<protein>
    <submittedName>
        <fullName evidence="5">AMP-binding protein</fullName>
    </submittedName>
</protein>
<evidence type="ECO:0000256" key="1">
    <source>
        <dbReference type="ARBA" id="ARBA00022741"/>
    </source>
</evidence>
<dbReference type="PANTHER" id="PTHR43272">
    <property type="entry name" value="LONG-CHAIN-FATTY-ACID--COA LIGASE"/>
    <property type="match status" value="1"/>
</dbReference>
<dbReference type="EMBL" id="WMBA01000015">
    <property type="protein sequence ID" value="MTD54859.1"/>
    <property type="molecule type" value="Genomic_DNA"/>
</dbReference>
<dbReference type="GO" id="GO:0016020">
    <property type="term" value="C:membrane"/>
    <property type="evidence" value="ECO:0007669"/>
    <property type="project" value="TreeGrafter"/>
</dbReference>
<keyword evidence="1" id="KW-0547">Nucleotide-binding</keyword>